<evidence type="ECO:0000256" key="7">
    <source>
        <dbReference type="ARBA" id="ARBA00023303"/>
    </source>
</evidence>
<feature type="transmembrane region" description="Helical" evidence="10">
    <location>
        <begin position="220"/>
        <end position="238"/>
    </location>
</feature>
<feature type="region of interest" description="Disordered" evidence="9">
    <location>
        <begin position="665"/>
        <end position="712"/>
    </location>
</feature>
<feature type="transmembrane region" description="Helical" evidence="10">
    <location>
        <begin position="420"/>
        <end position="439"/>
    </location>
</feature>
<dbReference type="eggNOG" id="KOG1418">
    <property type="taxonomic scope" value="Eukaryota"/>
</dbReference>
<feature type="transmembrane region" description="Helical" evidence="10">
    <location>
        <begin position="137"/>
        <end position="159"/>
    </location>
</feature>
<keyword evidence="4 10" id="KW-1133">Transmembrane helix</keyword>
<dbReference type="PANTHER" id="PTHR11003:SF342">
    <property type="entry name" value="OUTWARD-RECTIFIER POTASSIUM CHANNEL TOK1"/>
    <property type="match status" value="1"/>
</dbReference>
<dbReference type="Pfam" id="PF07885">
    <property type="entry name" value="Ion_trans_2"/>
    <property type="match status" value="2"/>
</dbReference>
<dbReference type="Proteomes" id="UP000001745">
    <property type="component" value="Unassembled WGS sequence"/>
</dbReference>
<keyword evidence="6 10" id="KW-0472">Membrane</keyword>
<dbReference type="FunFam" id="1.10.287.70:FF:000182">
    <property type="entry name" value="Outward-rectifier potassium channel TOK1"/>
    <property type="match status" value="1"/>
</dbReference>
<evidence type="ECO:0000259" key="11">
    <source>
        <dbReference type="Pfam" id="PF07885"/>
    </source>
</evidence>
<dbReference type="PhylomeDB" id="B8M580"/>
<feature type="transmembrane region" description="Helical" evidence="10">
    <location>
        <begin position="179"/>
        <end position="200"/>
    </location>
</feature>
<feature type="transmembrane region" description="Helical" evidence="10">
    <location>
        <begin position="451"/>
        <end position="468"/>
    </location>
</feature>
<evidence type="ECO:0000256" key="1">
    <source>
        <dbReference type="ARBA" id="ARBA00004141"/>
    </source>
</evidence>
<keyword evidence="7 8" id="KW-0407">Ion channel</keyword>
<keyword evidence="13" id="KW-1185">Reference proteome</keyword>
<evidence type="ECO:0000313" key="13">
    <source>
        <dbReference type="Proteomes" id="UP000001745"/>
    </source>
</evidence>
<dbReference type="GO" id="GO:0030322">
    <property type="term" value="P:stabilization of membrane potential"/>
    <property type="evidence" value="ECO:0007669"/>
    <property type="project" value="TreeGrafter"/>
</dbReference>
<dbReference type="GeneID" id="8106528"/>
<reference evidence="13" key="1">
    <citation type="journal article" date="2015" name="Genome Announc.">
        <title>Genome sequence of the AIDS-associated pathogen Penicillium marneffei (ATCC18224) and its near taxonomic relative Talaromyces stipitatus (ATCC10500).</title>
        <authorList>
            <person name="Nierman W.C."/>
            <person name="Fedorova-Abrams N.D."/>
            <person name="Andrianopoulos A."/>
        </authorList>
    </citation>
    <scope>NUCLEOTIDE SEQUENCE [LARGE SCALE GENOMIC DNA]</scope>
    <source>
        <strain evidence="13">ATCC 10500 / CBS 375.48 / QM 6759 / NRRL 1006</strain>
    </source>
</reference>
<dbReference type="InterPro" id="IPR003280">
    <property type="entry name" value="2pore_dom_K_chnl"/>
</dbReference>
<evidence type="ECO:0000256" key="9">
    <source>
        <dbReference type="SAM" id="MobiDB-lite"/>
    </source>
</evidence>
<comment type="subcellular location">
    <subcellularLocation>
        <location evidence="1">Membrane</location>
        <topology evidence="1">Multi-pass membrane protein</topology>
    </subcellularLocation>
</comment>
<feature type="transmembrane region" description="Helical" evidence="10">
    <location>
        <begin position="393"/>
        <end position="414"/>
    </location>
</feature>
<dbReference type="GO" id="GO:0005886">
    <property type="term" value="C:plasma membrane"/>
    <property type="evidence" value="ECO:0007669"/>
    <property type="project" value="TreeGrafter"/>
</dbReference>
<keyword evidence="2 8" id="KW-0813">Transport</keyword>
<dbReference type="STRING" id="441959.B8M580"/>
<organism evidence="12 13">
    <name type="scientific">Talaromyces stipitatus (strain ATCC 10500 / CBS 375.48 / QM 6759 / NRRL 1006)</name>
    <name type="common">Penicillium stipitatum</name>
    <dbReference type="NCBI Taxonomy" id="441959"/>
    <lineage>
        <taxon>Eukaryota</taxon>
        <taxon>Fungi</taxon>
        <taxon>Dikarya</taxon>
        <taxon>Ascomycota</taxon>
        <taxon>Pezizomycotina</taxon>
        <taxon>Eurotiomycetes</taxon>
        <taxon>Eurotiomycetidae</taxon>
        <taxon>Eurotiales</taxon>
        <taxon>Trichocomaceae</taxon>
        <taxon>Talaromyces</taxon>
        <taxon>Talaromyces sect. Talaromyces</taxon>
    </lineage>
</organism>
<evidence type="ECO:0000256" key="5">
    <source>
        <dbReference type="ARBA" id="ARBA00023065"/>
    </source>
</evidence>
<sequence length="712" mass="80873">MDSTDPAEGPDIVFRSENEAEAYRAKWLWSLTQFREAFNDWRNVDENQTQDWWLASTAIPLAAATTAPLANLMSVVALVTSWRNKVHPHELDSQGRPRQTAVPDPTWSIALNASSLVFGVLGNLFLLFNFTRKMRYIVALPASMCLWFLATGLLVGISISLEIYAPPIPPDQVFSQGYWSAVIAATLYFILAVMLMINLLGYMLDHYPGHFALTDDQRTLILQTTSFMVWLAVGAAVYQKLVDITFADALYFSDVTVLTLGYGDITTGNDVARGLILPYAVIGIIILALIVASISRFAREVTNANVVKAHLHRRRAQVLQRSNAINEEYERFAQEPSEQNEAQKDKGRQRTPLRDMVSNLRSNRSRTLVMREEKERFDAMRAIQDETLRFRRWMSLFMSLISFAVVWCGGAAVFSALEGITYFNGLYFGFCSLLTIGYGDITPQSNGGRPFFIVWSLIAIPTMTILISKMSDTILAVVNTATNFVAEFTLLPEQGRYTRFISQFRIVREYLERRAEAERIERGFPIGVQDPENVDEAATKKRGVNDYERAEPPPRTFQQLEKDRRSPPRLARDLIFAIRRVTQHVVAGEIKRYSYEEWVEFTQLIRFTNPNTGKSPDIALDENEWGLIEWDWMGENSPMMAEQTEPEWVLNRLTESLLRYMASIESQHEGEDKPHSLSFRGKDEDKDNGGDPRAVSSSDSRNRRTASAPTNI</sequence>
<dbReference type="PANTHER" id="PTHR11003">
    <property type="entry name" value="POTASSIUM CHANNEL, SUBFAMILY K"/>
    <property type="match status" value="1"/>
</dbReference>
<dbReference type="RefSeq" id="XP_002480120.1">
    <property type="nucleotide sequence ID" value="XM_002480075.1"/>
</dbReference>
<proteinExistence type="inferred from homology"/>
<evidence type="ECO:0000256" key="3">
    <source>
        <dbReference type="ARBA" id="ARBA00022692"/>
    </source>
</evidence>
<dbReference type="OrthoDB" id="297496at2759"/>
<evidence type="ECO:0000256" key="4">
    <source>
        <dbReference type="ARBA" id="ARBA00022989"/>
    </source>
</evidence>
<feature type="compositionally biased region" description="Polar residues" evidence="9">
    <location>
        <begin position="695"/>
        <end position="712"/>
    </location>
</feature>
<feature type="domain" description="Potassium channel" evidence="11">
    <location>
        <begin position="228"/>
        <end position="299"/>
    </location>
</feature>
<dbReference type="SUPFAM" id="SSF81324">
    <property type="entry name" value="Voltage-gated potassium channels"/>
    <property type="match status" value="2"/>
</dbReference>
<feature type="transmembrane region" description="Helical" evidence="10">
    <location>
        <begin position="276"/>
        <end position="298"/>
    </location>
</feature>
<evidence type="ECO:0000256" key="10">
    <source>
        <dbReference type="SAM" id="Phobius"/>
    </source>
</evidence>
<evidence type="ECO:0000256" key="2">
    <source>
        <dbReference type="ARBA" id="ARBA00022448"/>
    </source>
</evidence>
<feature type="domain" description="Potassium channel" evidence="11">
    <location>
        <begin position="404"/>
        <end position="474"/>
    </location>
</feature>
<feature type="compositionally biased region" description="Basic and acidic residues" evidence="9">
    <location>
        <begin position="666"/>
        <end position="690"/>
    </location>
</feature>
<dbReference type="OMA" id="DWWFAST"/>
<dbReference type="HOGENOM" id="CLU_013394_1_0_1"/>
<name>B8M580_TALSN</name>
<keyword evidence="5 8" id="KW-0406">Ion transport</keyword>
<evidence type="ECO:0000256" key="8">
    <source>
        <dbReference type="RuleBase" id="RU003857"/>
    </source>
</evidence>
<dbReference type="VEuPathDB" id="FungiDB:TSTA_029610"/>
<keyword evidence="3 8" id="KW-0812">Transmembrane</keyword>
<evidence type="ECO:0000313" key="12">
    <source>
        <dbReference type="EMBL" id="EED19686.1"/>
    </source>
</evidence>
<evidence type="ECO:0000256" key="6">
    <source>
        <dbReference type="ARBA" id="ARBA00023136"/>
    </source>
</evidence>
<dbReference type="InterPro" id="IPR013099">
    <property type="entry name" value="K_chnl_dom"/>
</dbReference>
<dbReference type="InParanoid" id="B8M580"/>
<dbReference type="EMBL" id="EQ962654">
    <property type="protein sequence ID" value="EED19686.1"/>
    <property type="molecule type" value="Genomic_DNA"/>
</dbReference>
<dbReference type="FunCoup" id="B8M580">
    <property type="interactions" value="23"/>
</dbReference>
<dbReference type="GO" id="GO:0022841">
    <property type="term" value="F:potassium ion leak channel activity"/>
    <property type="evidence" value="ECO:0007669"/>
    <property type="project" value="TreeGrafter"/>
</dbReference>
<feature type="transmembrane region" description="Helical" evidence="10">
    <location>
        <begin position="109"/>
        <end position="130"/>
    </location>
</feature>
<accession>B8M580</accession>
<feature type="region of interest" description="Disordered" evidence="9">
    <location>
        <begin position="330"/>
        <end position="356"/>
    </location>
</feature>
<dbReference type="GO" id="GO:0015271">
    <property type="term" value="F:outward rectifier potassium channel activity"/>
    <property type="evidence" value="ECO:0007669"/>
    <property type="project" value="TreeGrafter"/>
</dbReference>
<comment type="similarity">
    <text evidence="8">Belongs to the two pore domain potassium channel (TC 1.A.1.8) family.</text>
</comment>
<dbReference type="Gene3D" id="1.10.287.70">
    <property type="match status" value="2"/>
</dbReference>
<gene>
    <name evidence="12" type="ORF">TSTA_029610</name>
</gene>
<dbReference type="PRINTS" id="PR01333">
    <property type="entry name" value="2POREKCHANEL"/>
</dbReference>
<feature type="region of interest" description="Disordered" evidence="9">
    <location>
        <begin position="546"/>
        <end position="566"/>
    </location>
</feature>
<protein>
    <submittedName>
        <fullName evidence="12">Potassium channel, putative</fullName>
    </submittedName>
</protein>
<dbReference type="AlphaFoldDB" id="B8M580"/>